<evidence type="ECO:0000313" key="2">
    <source>
        <dbReference type="EMBL" id="MFB9071742.1"/>
    </source>
</evidence>
<keyword evidence="3" id="KW-1185">Reference proteome</keyword>
<dbReference type="Proteomes" id="UP001589575">
    <property type="component" value="Unassembled WGS sequence"/>
</dbReference>
<evidence type="ECO:0000313" key="3">
    <source>
        <dbReference type="Proteomes" id="UP001589575"/>
    </source>
</evidence>
<protein>
    <submittedName>
        <fullName evidence="2">Uncharacterized protein</fullName>
    </submittedName>
</protein>
<sequence length="41" mass="4465">MPRPAFCPGLRRVGIWHRARDAAHGPSSPTSTEAGRLIPIE</sequence>
<name>A0ABV5FYI7_9MICC</name>
<proteinExistence type="predicted"/>
<feature type="region of interest" description="Disordered" evidence="1">
    <location>
        <begin position="20"/>
        <end position="41"/>
    </location>
</feature>
<comment type="caution">
    <text evidence="2">The sequence shown here is derived from an EMBL/GenBank/DDBJ whole genome shotgun (WGS) entry which is preliminary data.</text>
</comment>
<reference evidence="2 3" key="1">
    <citation type="submission" date="2024-09" db="EMBL/GenBank/DDBJ databases">
        <authorList>
            <person name="Sun Q."/>
            <person name="Mori K."/>
        </authorList>
    </citation>
    <scope>NUCLEOTIDE SEQUENCE [LARGE SCALE GENOMIC DNA]</scope>
    <source>
        <strain evidence="2 3">CCM 7609</strain>
    </source>
</reference>
<organism evidence="2 3">
    <name type="scientific">Citricoccus parietis</name>
    <dbReference type="NCBI Taxonomy" id="592307"/>
    <lineage>
        <taxon>Bacteria</taxon>
        <taxon>Bacillati</taxon>
        <taxon>Actinomycetota</taxon>
        <taxon>Actinomycetes</taxon>
        <taxon>Micrococcales</taxon>
        <taxon>Micrococcaceae</taxon>
        <taxon>Citricoccus</taxon>
    </lineage>
</organism>
<accession>A0ABV5FYI7</accession>
<gene>
    <name evidence="2" type="ORF">ACFFX0_11220</name>
</gene>
<evidence type="ECO:0000256" key="1">
    <source>
        <dbReference type="SAM" id="MobiDB-lite"/>
    </source>
</evidence>
<dbReference type="EMBL" id="JBHMFI010000001">
    <property type="protein sequence ID" value="MFB9071742.1"/>
    <property type="molecule type" value="Genomic_DNA"/>
</dbReference>